<dbReference type="SUPFAM" id="SSF52833">
    <property type="entry name" value="Thioredoxin-like"/>
    <property type="match status" value="1"/>
</dbReference>
<dbReference type="Gene3D" id="1.20.1050.10">
    <property type="match status" value="1"/>
</dbReference>
<dbReference type="Proteomes" id="UP001498398">
    <property type="component" value="Unassembled WGS sequence"/>
</dbReference>
<reference evidence="3 4" key="1">
    <citation type="submission" date="2024-01" db="EMBL/GenBank/DDBJ databases">
        <title>A draft genome for the cacao thread blight pathogen Marasmiellus scandens.</title>
        <authorList>
            <person name="Baruah I.K."/>
            <person name="Leung J."/>
            <person name="Bukari Y."/>
            <person name="Amoako-Attah I."/>
            <person name="Meinhardt L.W."/>
            <person name="Bailey B.A."/>
            <person name="Cohen S.P."/>
        </authorList>
    </citation>
    <scope>NUCLEOTIDE SEQUENCE [LARGE SCALE GENOMIC DNA]</scope>
    <source>
        <strain evidence="3 4">GH-19</strain>
    </source>
</reference>
<accession>A0ABR1K078</accession>
<proteinExistence type="predicted"/>
<dbReference type="Pfam" id="PF13417">
    <property type="entry name" value="GST_N_3"/>
    <property type="match status" value="1"/>
</dbReference>
<dbReference type="SFLD" id="SFLDG00358">
    <property type="entry name" value="Main_(cytGST)"/>
    <property type="match status" value="1"/>
</dbReference>
<sequence>MSKTSDTGKHYRNECTGPALELAKKRTEPKDITLFASCFCPFVQRVWVAFEYLQIPYQYYEVDPYKKPKDLLDVSPKGLVPGLKLNNFNPPKALNESTVILEYINDLAENSTGRSLLPPTTNPYARALIRLQSDHINRSVIPAFFRVLMPQDPQKQLEGKKEFLSALEGLVSLFERTETEVLGELTSGTVGEGERKALMKGLGLWADGNEDLGLADVMIGPWILRATNVLKYYRDFEMPPGEKFTKWTNKLLNHPDFKNTCSTEDLYLDSYERYAYNRPNTSQAADAINAGRGLP</sequence>
<gene>
    <name evidence="3" type="ORF">VKT23_003066</name>
</gene>
<organism evidence="3 4">
    <name type="scientific">Marasmiellus scandens</name>
    <dbReference type="NCBI Taxonomy" id="2682957"/>
    <lineage>
        <taxon>Eukaryota</taxon>
        <taxon>Fungi</taxon>
        <taxon>Dikarya</taxon>
        <taxon>Basidiomycota</taxon>
        <taxon>Agaricomycotina</taxon>
        <taxon>Agaricomycetes</taxon>
        <taxon>Agaricomycetidae</taxon>
        <taxon>Agaricales</taxon>
        <taxon>Marasmiineae</taxon>
        <taxon>Omphalotaceae</taxon>
        <taxon>Marasmiellus</taxon>
    </lineage>
</organism>
<dbReference type="PANTHER" id="PTHR43968">
    <property type="match status" value="1"/>
</dbReference>
<dbReference type="Gene3D" id="3.40.30.10">
    <property type="entry name" value="Glutaredoxin"/>
    <property type="match status" value="1"/>
</dbReference>
<feature type="domain" description="GST C-terminal" evidence="2">
    <location>
        <begin position="122"/>
        <end position="283"/>
    </location>
</feature>
<dbReference type="InterPro" id="IPR004045">
    <property type="entry name" value="Glutathione_S-Trfase_N"/>
</dbReference>
<dbReference type="PANTHER" id="PTHR43968:SF6">
    <property type="entry name" value="GLUTATHIONE S-TRANSFERASE OMEGA"/>
    <property type="match status" value="1"/>
</dbReference>
<dbReference type="PROSITE" id="PS50404">
    <property type="entry name" value="GST_NTER"/>
    <property type="match status" value="1"/>
</dbReference>
<evidence type="ECO:0000259" key="2">
    <source>
        <dbReference type="PROSITE" id="PS50405"/>
    </source>
</evidence>
<dbReference type="InterPro" id="IPR050983">
    <property type="entry name" value="GST_Omega/HSP26"/>
</dbReference>
<dbReference type="InterPro" id="IPR036282">
    <property type="entry name" value="Glutathione-S-Trfase_C_sf"/>
</dbReference>
<dbReference type="InterPro" id="IPR036249">
    <property type="entry name" value="Thioredoxin-like_sf"/>
</dbReference>
<protein>
    <recommendedName>
        <fullName evidence="5">Glutathione S-transferase</fullName>
    </recommendedName>
</protein>
<evidence type="ECO:0000313" key="4">
    <source>
        <dbReference type="Proteomes" id="UP001498398"/>
    </source>
</evidence>
<dbReference type="CDD" id="cd00570">
    <property type="entry name" value="GST_N_family"/>
    <property type="match status" value="1"/>
</dbReference>
<comment type="caution">
    <text evidence="3">The sequence shown here is derived from an EMBL/GenBank/DDBJ whole genome shotgun (WGS) entry which is preliminary data.</text>
</comment>
<dbReference type="EMBL" id="JBANRG010000003">
    <property type="protein sequence ID" value="KAK7468561.1"/>
    <property type="molecule type" value="Genomic_DNA"/>
</dbReference>
<keyword evidence="4" id="KW-1185">Reference proteome</keyword>
<dbReference type="SUPFAM" id="SSF47616">
    <property type="entry name" value="GST C-terminal domain-like"/>
    <property type="match status" value="1"/>
</dbReference>
<evidence type="ECO:0000313" key="3">
    <source>
        <dbReference type="EMBL" id="KAK7468561.1"/>
    </source>
</evidence>
<dbReference type="InterPro" id="IPR010987">
    <property type="entry name" value="Glutathione-S-Trfase_C-like"/>
</dbReference>
<dbReference type="PROSITE" id="PS50405">
    <property type="entry name" value="GST_CTER"/>
    <property type="match status" value="1"/>
</dbReference>
<feature type="domain" description="GST N-terminal" evidence="1">
    <location>
        <begin position="30"/>
        <end position="112"/>
    </location>
</feature>
<evidence type="ECO:0000259" key="1">
    <source>
        <dbReference type="PROSITE" id="PS50404"/>
    </source>
</evidence>
<dbReference type="SFLD" id="SFLDS00019">
    <property type="entry name" value="Glutathione_Transferase_(cytos"/>
    <property type="match status" value="1"/>
</dbReference>
<name>A0ABR1K078_9AGAR</name>
<evidence type="ECO:0008006" key="5">
    <source>
        <dbReference type="Google" id="ProtNLM"/>
    </source>
</evidence>
<dbReference type="InterPro" id="IPR040079">
    <property type="entry name" value="Glutathione_S-Trfase"/>
</dbReference>